<dbReference type="eggNOG" id="COG2801">
    <property type="taxonomic scope" value="Bacteria"/>
</dbReference>
<dbReference type="Pfam" id="PF13683">
    <property type="entry name" value="rve_3"/>
    <property type="match status" value="1"/>
</dbReference>
<sequence length="226" mass="25773">MPEQELAKEPVAHGWPDQTWTLARIKTLIGRRLHKSMTLSAIAQMHRHGFSHQVPTRRAVERNEEAITGRRLHITGVTAHPTRDRAVQQARNLTVDLGIRIETLRFLLRDRDGKYSEAFDAVFEAEEMEILNSAPQAPRMNAHCERIIGSIRREALDHVLIMNEAPARHVLAAYERHYNEHRPHQARNQLPPDAHEQPAAAHGLSTSKALRTRILGGLINEYRYAA</sequence>
<dbReference type="PATRIC" id="fig|749414.3.peg.1406"/>
<feature type="domain" description="Integrase catalytic" evidence="2">
    <location>
        <begin position="6"/>
        <end position="199"/>
    </location>
</feature>
<dbReference type="eggNOG" id="COG3415">
    <property type="taxonomic scope" value="Bacteria"/>
</dbReference>
<name>D7CBZ6_STRBB</name>
<dbReference type="SUPFAM" id="SSF53098">
    <property type="entry name" value="Ribonuclease H-like"/>
    <property type="match status" value="1"/>
</dbReference>
<feature type="region of interest" description="Disordered" evidence="1">
    <location>
        <begin position="183"/>
        <end position="205"/>
    </location>
</feature>
<evidence type="ECO:0000313" key="4">
    <source>
        <dbReference type="Proteomes" id="UP000000377"/>
    </source>
</evidence>
<dbReference type="PROSITE" id="PS50994">
    <property type="entry name" value="INTEGRASE"/>
    <property type="match status" value="1"/>
</dbReference>
<dbReference type="Gene3D" id="3.30.420.10">
    <property type="entry name" value="Ribonuclease H-like superfamily/Ribonuclease H"/>
    <property type="match status" value="1"/>
</dbReference>
<gene>
    <name evidence="3" type="ordered locus">SBI_01370</name>
</gene>
<dbReference type="InterPro" id="IPR001584">
    <property type="entry name" value="Integrase_cat-core"/>
</dbReference>
<dbReference type="AlphaFoldDB" id="D7CBZ6"/>
<evidence type="ECO:0000313" key="3">
    <source>
        <dbReference type="EMBL" id="ADI04491.1"/>
    </source>
</evidence>
<dbReference type="Pfam" id="PF13592">
    <property type="entry name" value="HTH_33"/>
    <property type="match status" value="1"/>
</dbReference>
<proteinExistence type="predicted"/>
<organism evidence="3 4">
    <name type="scientific">Streptomyces bingchenggensis (strain BCW-1)</name>
    <dbReference type="NCBI Taxonomy" id="749414"/>
    <lineage>
        <taxon>Bacteria</taxon>
        <taxon>Bacillati</taxon>
        <taxon>Actinomycetota</taxon>
        <taxon>Actinomycetes</taxon>
        <taxon>Kitasatosporales</taxon>
        <taxon>Streptomycetaceae</taxon>
        <taxon>Streptomyces</taxon>
    </lineage>
</organism>
<dbReference type="STRING" id="749414.SBI_01370"/>
<keyword evidence="4" id="KW-1185">Reference proteome</keyword>
<dbReference type="Proteomes" id="UP000000377">
    <property type="component" value="Chromosome"/>
</dbReference>
<dbReference type="InterPro" id="IPR025959">
    <property type="entry name" value="Winged_HTH_dom"/>
</dbReference>
<accession>D7CBZ6</accession>
<protein>
    <submittedName>
        <fullName evidence="3">Integrase catalytic region</fullName>
    </submittedName>
</protein>
<dbReference type="KEGG" id="sbh:SBI_01370"/>
<dbReference type="EMBL" id="CP002047">
    <property type="protein sequence ID" value="ADI04491.1"/>
    <property type="molecule type" value="Genomic_DNA"/>
</dbReference>
<dbReference type="InterPro" id="IPR012337">
    <property type="entry name" value="RNaseH-like_sf"/>
</dbReference>
<reference evidence="3 4" key="1">
    <citation type="journal article" date="2010" name="J. Bacteriol.">
        <title>Genome sequence of the milbemycin-producing bacterium Streptomyces bingchenggensis.</title>
        <authorList>
            <person name="Wang X.J."/>
            <person name="Yan Y.J."/>
            <person name="Zhang B."/>
            <person name="An J."/>
            <person name="Wang J.J."/>
            <person name="Tian J."/>
            <person name="Jiang L."/>
            <person name="Chen Y.H."/>
            <person name="Huang S.X."/>
            <person name="Yin M."/>
            <person name="Zhang J."/>
            <person name="Gao A.L."/>
            <person name="Liu C.X."/>
            <person name="Zhu Z.X."/>
            <person name="Xiang W.S."/>
        </authorList>
    </citation>
    <scope>NUCLEOTIDE SEQUENCE [LARGE SCALE GENOMIC DNA]</scope>
    <source>
        <strain evidence="3 4">BCW-1</strain>
    </source>
</reference>
<dbReference type="GO" id="GO:0003676">
    <property type="term" value="F:nucleic acid binding"/>
    <property type="evidence" value="ECO:0007669"/>
    <property type="project" value="InterPro"/>
</dbReference>
<dbReference type="InterPro" id="IPR036397">
    <property type="entry name" value="RNaseH_sf"/>
</dbReference>
<evidence type="ECO:0000256" key="1">
    <source>
        <dbReference type="SAM" id="MobiDB-lite"/>
    </source>
</evidence>
<evidence type="ECO:0000259" key="2">
    <source>
        <dbReference type="PROSITE" id="PS50994"/>
    </source>
</evidence>
<dbReference type="HOGENOM" id="CLU_1224158_0_0_11"/>
<dbReference type="GO" id="GO:0015074">
    <property type="term" value="P:DNA integration"/>
    <property type="evidence" value="ECO:0007669"/>
    <property type="project" value="InterPro"/>
</dbReference>